<evidence type="ECO:0008006" key="5">
    <source>
        <dbReference type="Google" id="ProtNLM"/>
    </source>
</evidence>
<dbReference type="SUPFAM" id="SSF159713">
    <property type="entry name" value="Dhaf3308-like"/>
    <property type="match status" value="1"/>
</dbReference>
<dbReference type="InterPro" id="IPR025251">
    <property type="entry name" value="DUF4213"/>
</dbReference>
<evidence type="ECO:0000259" key="2">
    <source>
        <dbReference type="Pfam" id="PF13938"/>
    </source>
</evidence>
<evidence type="ECO:0000313" key="4">
    <source>
        <dbReference type="Proteomes" id="UP000575397"/>
    </source>
</evidence>
<dbReference type="Pfam" id="PF04016">
    <property type="entry name" value="DUF364"/>
    <property type="match status" value="1"/>
</dbReference>
<sequence length="255" mass="28268">MRCQSKMRAPWEIYDRLIEDIDPSVKVINAIEGSHYSEITSSENSIGRGMPFEVESLPRAMTLPEMKGKPLRDVAALVKSWNFIEASFGVAAINAWWGQKERVSANGFKPMESLVFRELFDPYRNLVAGKKVGVIGHFPFARQAMPEAEEICILERKAQTGDYPDSACEYLLPQCDYVFITGSAFVNKTMPRLLELCQNPYTIVVGPSAACAPLLLEYGADTILGFSSEPALNPKAAKMGNGSMYGTRVILQRAD</sequence>
<feature type="domain" description="DUF4213" evidence="2">
    <location>
        <begin position="14"/>
        <end position="96"/>
    </location>
</feature>
<evidence type="ECO:0000259" key="1">
    <source>
        <dbReference type="Pfam" id="PF04016"/>
    </source>
</evidence>
<reference evidence="3 4" key="1">
    <citation type="submission" date="2020-04" db="EMBL/GenBank/DDBJ databases">
        <title>Antimicrobial susceptibility and clonality of vaginal-derived multi-drug resistant Mobiluncus isolates in China.</title>
        <authorList>
            <person name="Zhang X."/>
        </authorList>
    </citation>
    <scope>NUCLEOTIDE SEQUENCE [LARGE SCALE GENOMIC DNA]</scope>
    <source>
        <strain evidence="3 4">12</strain>
    </source>
</reference>
<gene>
    <name evidence="3" type="ORF">HHJ77_00810</name>
</gene>
<accession>A0A7Y0URU1</accession>
<dbReference type="Pfam" id="PF13938">
    <property type="entry name" value="DUF4213"/>
    <property type="match status" value="1"/>
</dbReference>
<protein>
    <recommendedName>
        <fullName evidence="5">Heavy-metal chelation domain-containing protein</fullName>
    </recommendedName>
</protein>
<organism evidence="3 4">
    <name type="scientific">Mobiluncus mulieris</name>
    <dbReference type="NCBI Taxonomy" id="2052"/>
    <lineage>
        <taxon>Bacteria</taxon>
        <taxon>Bacillati</taxon>
        <taxon>Actinomycetota</taxon>
        <taxon>Actinomycetes</taxon>
        <taxon>Actinomycetales</taxon>
        <taxon>Actinomycetaceae</taxon>
        <taxon>Mobiluncus</taxon>
    </lineage>
</organism>
<feature type="domain" description="Putative heavy-metal chelation" evidence="1">
    <location>
        <begin position="120"/>
        <end position="225"/>
    </location>
</feature>
<dbReference type="InterPro" id="IPR007161">
    <property type="entry name" value="DUF364"/>
</dbReference>
<dbReference type="Gene3D" id="3.40.50.11590">
    <property type="match status" value="1"/>
</dbReference>
<comment type="caution">
    <text evidence="3">The sequence shown here is derived from an EMBL/GenBank/DDBJ whole genome shotgun (WGS) entry which is preliminary data.</text>
</comment>
<dbReference type="EMBL" id="JABCUS010000002">
    <property type="protein sequence ID" value="NMX02510.1"/>
    <property type="molecule type" value="Genomic_DNA"/>
</dbReference>
<dbReference type="Proteomes" id="UP000575397">
    <property type="component" value="Unassembled WGS sequence"/>
</dbReference>
<dbReference type="AlphaFoldDB" id="A0A7Y0URU1"/>
<name>A0A7Y0URU1_9ACTO</name>
<evidence type="ECO:0000313" key="3">
    <source>
        <dbReference type="EMBL" id="NMX02510.1"/>
    </source>
</evidence>
<dbReference type="Gene3D" id="3.30.390.100">
    <property type="match status" value="1"/>
</dbReference>
<proteinExistence type="predicted"/>